<dbReference type="Pfam" id="PF03330">
    <property type="entry name" value="DPBB_1"/>
    <property type="match status" value="1"/>
</dbReference>
<dbReference type="InterPro" id="IPR002963">
    <property type="entry name" value="Expansin"/>
</dbReference>
<sequence length="276" mass="30094">MLSNLIQISRVPSQGEVRLQGDIKFVPHLLGGGATQDLAIVAWVDCTVDRAYGFGIFFNRLMSSASNSSLCGVGGACGYEDNKESYGAYTTALSTALFKNAERCGACYEIMCVNSASCKPGGNTIVVTATDFCPPNWGATNAWCNPPRKHFDLSQPAFLQIADYKAGVVPVHYRKVACKRSGGAKFTITGNPFFNLIEVTNVGGGGDIEKVEVRAEGRDRWIMLKRNWGEKWETDEKLAGSALTFRVTTTDGRFITSHNVTPKGWQFGQTFEGQNF</sequence>
<dbReference type="SMART" id="SM00837">
    <property type="entry name" value="DPBB_1"/>
    <property type="match status" value="1"/>
</dbReference>
<dbReference type="SUPFAM" id="SSF50685">
    <property type="entry name" value="Barwin-like endoglucanases"/>
    <property type="match status" value="1"/>
</dbReference>
<dbReference type="GO" id="GO:0016020">
    <property type="term" value="C:membrane"/>
    <property type="evidence" value="ECO:0007669"/>
    <property type="project" value="UniProtKB-SubCell"/>
</dbReference>
<dbReference type="GO" id="GO:0009664">
    <property type="term" value="P:plant-type cell wall organization"/>
    <property type="evidence" value="ECO:0007669"/>
    <property type="project" value="InterPro"/>
</dbReference>
<organism evidence="10 11">
    <name type="scientific">Cuscuta campestris</name>
    <dbReference type="NCBI Taxonomy" id="132261"/>
    <lineage>
        <taxon>Eukaryota</taxon>
        <taxon>Viridiplantae</taxon>
        <taxon>Streptophyta</taxon>
        <taxon>Embryophyta</taxon>
        <taxon>Tracheophyta</taxon>
        <taxon>Spermatophyta</taxon>
        <taxon>Magnoliopsida</taxon>
        <taxon>eudicotyledons</taxon>
        <taxon>Gunneridae</taxon>
        <taxon>Pentapetalae</taxon>
        <taxon>asterids</taxon>
        <taxon>lamiids</taxon>
        <taxon>Solanales</taxon>
        <taxon>Convolvulaceae</taxon>
        <taxon>Cuscuteae</taxon>
        <taxon>Cuscuta</taxon>
        <taxon>Cuscuta subgen. Grammica</taxon>
        <taxon>Cuscuta sect. Cleistogrammica</taxon>
    </lineage>
</organism>
<evidence type="ECO:0000259" key="8">
    <source>
        <dbReference type="PROSITE" id="PS50842"/>
    </source>
</evidence>
<evidence type="ECO:0000313" key="10">
    <source>
        <dbReference type="EMBL" id="VFQ91502.1"/>
    </source>
</evidence>
<keyword evidence="5" id="KW-0472">Membrane</keyword>
<dbReference type="PROSITE" id="PS50842">
    <property type="entry name" value="EXPANSIN_EG45"/>
    <property type="match status" value="1"/>
</dbReference>
<name>A0A484MRH0_9ASTE</name>
<feature type="domain" description="Expansin-like EG45" evidence="8">
    <location>
        <begin position="74"/>
        <end position="183"/>
    </location>
</feature>
<dbReference type="EMBL" id="OOIL02004368">
    <property type="protein sequence ID" value="VFQ91502.1"/>
    <property type="molecule type" value="Genomic_DNA"/>
</dbReference>
<dbReference type="GO" id="GO:0009653">
    <property type="term" value="P:anatomical structure morphogenesis"/>
    <property type="evidence" value="ECO:0007669"/>
    <property type="project" value="UniProtKB-ARBA"/>
</dbReference>
<dbReference type="GO" id="GO:0005576">
    <property type="term" value="C:extracellular region"/>
    <property type="evidence" value="ECO:0007669"/>
    <property type="project" value="InterPro"/>
</dbReference>
<reference evidence="10 11" key="1">
    <citation type="submission" date="2018-04" db="EMBL/GenBank/DDBJ databases">
        <authorList>
            <person name="Vogel A."/>
        </authorList>
    </citation>
    <scope>NUCLEOTIDE SEQUENCE [LARGE SCALE GENOMIC DNA]</scope>
</reference>
<evidence type="ECO:0000256" key="1">
    <source>
        <dbReference type="ARBA" id="ARBA00005392"/>
    </source>
</evidence>
<comment type="subcellular location">
    <subcellularLocation>
        <location evidence="7">Secreted</location>
        <location evidence="7">Cell wall</location>
    </subcellularLocation>
    <subcellularLocation>
        <location evidence="7">Membrane</location>
        <topology evidence="7">Peripheral membrane protein</topology>
    </subcellularLocation>
</comment>
<comment type="similarity">
    <text evidence="1 7">Belongs to the expansin family. Expansin A subfamily.</text>
</comment>
<evidence type="ECO:0000259" key="9">
    <source>
        <dbReference type="PROSITE" id="PS50843"/>
    </source>
</evidence>
<dbReference type="CDD" id="cd22274">
    <property type="entry name" value="DPBB_EXPA_N"/>
    <property type="match status" value="1"/>
</dbReference>
<evidence type="ECO:0000256" key="4">
    <source>
        <dbReference type="ARBA" id="ARBA00022729"/>
    </source>
</evidence>
<evidence type="ECO:0000256" key="5">
    <source>
        <dbReference type="ARBA" id="ARBA00023136"/>
    </source>
</evidence>
<dbReference type="InterPro" id="IPR007112">
    <property type="entry name" value="Expansin/allergen_DPBB_dom"/>
</dbReference>
<accession>A0A484MRH0</accession>
<evidence type="ECO:0000256" key="3">
    <source>
        <dbReference type="ARBA" id="ARBA00022525"/>
    </source>
</evidence>
<dbReference type="Proteomes" id="UP000595140">
    <property type="component" value="Unassembled WGS sequence"/>
</dbReference>
<evidence type="ECO:0000256" key="2">
    <source>
        <dbReference type="ARBA" id="ARBA00022512"/>
    </source>
</evidence>
<dbReference type="Pfam" id="PF01357">
    <property type="entry name" value="Expansin_C"/>
    <property type="match status" value="1"/>
</dbReference>
<dbReference type="Gene3D" id="2.60.40.760">
    <property type="entry name" value="Expansin, cellulose-binding-like domain"/>
    <property type="match status" value="1"/>
</dbReference>
<dbReference type="PRINTS" id="PR01226">
    <property type="entry name" value="EXPANSIN"/>
</dbReference>
<dbReference type="PANTHER" id="PTHR31867">
    <property type="entry name" value="EXPANSIN-A15"/>
    <property type="match status" value="1"/>
</dbReference>
<dbReference type="InterPro" id="IPR036749">
    <property type="entry name" value="Expansin_CBD_sf"/>
</dbReference>
<keyword evidence="11" id="KW-1185">Reference proteome</keyword>
<evidence type="ECO:0000256" key="7">
    <source>
        <dbReference type="RuleBase" id="RU365023"/>
    </source>
</evidence>
<keyword evidence="2 7" id="KW-0134">Cell wall</keyword>
<keyword evidence="4" id="KW-0732">Signal</keyword>
<keyword evidence="3 7" id="KW-0964">Secreted</keyword>
<dbReference type="InterPro" id="IPR009009">
    <property type="entry name" value="RlpA-like_DPBB"/>
</dbReference>
<comment type="function">
    <text evidence="7">Causes loosening and extension of plant cell walls by disrupting non-covalent bonding between cellulose microfibrils and matrix glucans. No enzymatic activity has been found.</text>
</comment>
<protein>
    <recommendedName>
        <fullName evidence="7">Expansin</fullName>
    </recommendedName>
</protein>
<dbReference type="SUPFAM" id="SSF49590">
    <property type="entry name" value="PHL pollen allergen"/>
    <property type="match status" value="1"/>
</dbReference>
<dbReference type="PRINTS" id="PR01225">
    <property type="entry name" value="EXPANSNFAMLY"/>
</dbReference>
<dbReference type="Gene3D" id="2.40.40.10">
    <property type="entry name" value="RlpA-like domain"/>
    <property type="match status" value="1"/>
</dbReference>
<dbReference type="OrthoDB" id="1280070at2759"/>
<dbReference type="InterPro" id="IPR036908">
    <property type="entry name" value="RlpA-like_sf"/>
</dbReference>
<feature type="domain" description="Expansin-like CBD" evidence="9">
    <location>
        <begin position="193"/>
        <end position="273"/>
    </location>
</feature>
<evidence type="ECO:0000313" key="11">
    <source>
        <dbReference type="Proteomes" id="UP000595140"/>
    </source>
</evidence>
<evidence type="ECO:0000256" key="6">
    <source>
        <dbReference type="ARBA" id="ARBA00023316"/>
    </source>
</evidence>
<gene>
    <name evidence="10" type="ORF">CCAM_LOCUS33278</name>
</gene>
<dbReference type="InterPro" id="IPR007117">
    <property type="entry name" value="Expansin_CBD"/>
</dbReference>
<dbReference type="InterPro" id="IPR007118">
    <property type="entry name" value="Expan_Lol_pI"/>
</dbReference>
<dbReference type="PROSITE" id="PS50843">
    <property type="entry name" value="EXPANSIN_CBD"/>
    <property type="match status" value="1"/>
</dbReference>
<proteinExistence type="inferred from homology"/>
<dbReference type="AlphaFoldDB" id="A0A484MRH0"/>
<keyword evidence="6 7" id="KW-0961">Cell wall biogenesis/degradation</keyword>